<sequence length="191" mass="21806">MKNTERKSEIREKYQKLRAELPPGERKRAEEQIADRLIAGSMFRDAHCIYIYVSFRDEADTRRIIGEALRQRKRVAAPRVRGKHMMEFCFVRSMADLRPGVFGIPEPGPWCPKAPHPGEDALVVMPGTAFDRTGARIGYGGGFYDAYLEKDTGCTRAALAFSCQIAEELPADDYDVRVRYIFTEKEMITCF</sequence>
<dbReference type="Proteomes" id="UP000823909">
    <property type="component" value="Unassembled WGS sequence"/>
</dbReference>
<dbReference type="Gene3D" id="3.40.50.10420">
    <property type="entry name" value="NagB/RpiA/CoA transferase-like"/>
    <property type="match status" value="1"/>
</dbReference>
<name>A0A9D2RAR6_9FIRM</name>
<feature type="binding site" evidence="4">
    <location>
        <begin position="7"/>
        <end position="11"/>
    </location>
    <ligand>
        <name>ATP</name>
        <dbReference type="ChEBI" id="CHEBI:30616"/>
    </ligand>
</feature>
<dbReference type="PANTHER" id="PTHR23407">
    <property type="entry name" value="ATPASE INHIBITOR/5-FORMYLTETRAHYDROFOLATE CYCLO-LIGASE"/>
    <property type="match status" value="1"/>
</dbReference>
<feature type="binding site" evidence="4">
    <location>
        <position position="58"/>
    </location>
    <ligand>
        <name>substrate</name>
    </ligand>
</feature>
<dbReference type="Pfam" id="PF01812">
    <property type="entry name" value="5-FTHF_cyc-lig"/>
    <property type="match status" value="1"/>
</dbReference>
<keyword evidence="5" id="KW-0479">Metal-binding</keyword>
<comment type="similarity">
    <text evidence="1 5">Belongs to the 5-formyltetrahydrofolate cyclo-ligase family.</text>
</comment>
<accession>A0A9D2RAR6</accession>
<feature type="binding site" evidence="4">
    <location>
        <position position="53"/>
    </location>
    <ligand>
        <name>substrate</name>
    </ligand>
</feature>
<dbReference type="InterPro" id="IPR024185">
    <property type="entry name" value="FTHF_cligase-like_sf"/>
</dbReference>
<evidence type="ECO:0000256" key="6">
    <source>
        <dbReference type="SAM" id="MobiDB-lite"/>
    </source>
</evidence>
<dbReference type="PANTHER" id="PTHR23407:SF1">
    <property type="entry name" value="5-FORMYLTETRAHYDROFOLATE CYCLO-LIGASE"/>
    <property type="match status" value="1"/>
</dbReference>
<dbReference type="PIRSF" id="PIRSF006806">
    <property type="entry name" value="FTHF_cligase"/>
    <property type="match status" value="1"/>
</dbReference>
<feature type="binding site" evidence="4">
    <location>
        <begin position="136"/>
        <end position="144"/>
    </location>
    <ligand>
        <name>ATP</name>
        <dbReference type="ChEBI" id="CHEBI:30616"/>
    </ligand>
</feature>
<comment type="catalytic activity">
    <reaction evidence="5">
        <text>(6S)-5-formyl-5,6,7,8-tetrahydrofolate + ATP = (6R)-5,10-methenyltetrahydrofolate + ADP + phosphate</text>
        <dbReference type="Rhea" id="RHEA:10488"/>
        <dbReference type="ChEBI" id="CHEBI:30616"/>
        <dbReference type="ChEBI" id="CHEBI:43474"/>
        <dbReference type="ChEBI" id="CHEBI:57455"/>
        <dbReference type="ChEBI" id="CHEBI:57457"/>
        <dbReference type="ChEBI" id="CHEBI:456216"/>
        <dbReference type="EC" id="6.3.3.2"/>
    </reaction>
</comment>
<dbReference type="EMBL" id="DWUU01000008">
    <property type="protein sequence ID" value="HJD41578.1"/>
    <property type="molecule type" value="Genomic_DNA"/>
</dbReference>
<keyword evidence="2 4" id="KW-0547">Nucleotide-binding</keyword>
<organism evidence="7 8">
    <name type="scientific">Candidatus Mediterraneibacter quadrami</name>
    <dbReference type="NCBI Taxonomy" id="2838684"/>
    <lineage>
        <taxon>Bacteria</taxon>
        <taxon>Bacillati</taxon>
        <taxon>Bacillota</taxon>
        <taxon>Clostridia</taxon>
        <taxon>Lachnospirales</taxon>
        <taxon>Lachnospiraceae</taxon>
        <taxon>Mediterraneibacter</taxon>
    </lineage>
</organism>
<dbReference type="GO" id="GO:0035999">
    <property type="term" value="P:tetrahydrofolate interconversion"/>
    <property type="evidence" value="ECO:0007669"/>
    <property type="project" value="TreeGrafter"/>
</dbReference>
<evidence type="ECO:0000256" key="4">
    <source>
        <dbReference type="PIRSR" id="PIRSR006806-1"/>
    </source>
</evidence>
<protein>
    <recommendedName>
        <fullName evidence="5">5-formyltetrahydrofolate cyclo-ligase</fullName>
        <ecNumber evidence="5">6.3.3.2</ecNumber>
    </recommendedName>
</protein>
<dbReference type="EC" id="6.3.3.2" evidence="5"/>
<dbReference type="GO" id="GO:0009396">
    <property type="term" value="P:folic acid-containing compound biosynthetic process"/>
    <property type="evidence" value="ECO:0007669"/>
    <property type="project" value="TreeGrafter"/>
</dbReference>
<reference evidence="7" key="1">
    <citation type="journal article" date="2021" name="PeerJ">
        <title>Extensive microbial diversity within the chicken gut microbiome revealed by metagenomics and culture.</title>
        <authorList>
            <person name="Gilroy R."/>
            <person name="Ravi A."/>
            <person name="Getino M."/>
            <person name="Pursley I."/>
            <person name="Horton D.L."/>
            <person name="Alikhan N.F."/>
            <person name="Baker D."/>
            <person name="Gharbi K."/>
            <person name="Hall N."/>
            <person name="Watson M."/>
            <person name="Adriaenssens E.M."/>
            <person name="Foster-Nyarko E."/>
            <person name="Jarju S."/>
            <person name="Secka A."/>
            <person name="Antonio M."/>
            <person name="Oren A."/>
            <person name="Chaudhuri R.R."/>
            <person name="La Ragione R."/>
            <person name="Hildebrand F."/>
            <person name="Pallen M.J."/>
        </authorList>
    </citation>
    <scope>NUCLEOTIDE SEQUENCE</scope>
    <source>
        <strain evidence="7">ChiBcec15-3976</strain>
    </source>
</reference>
<gene>
    <name evidence="7" type="ORF">H9910_01000</name>
</gene>
<evidence type="ECO:0000256" key="2">
    <source>
        <dbReference type="ARBA" id="ARBA00022741"/>
    </source>
</evidence>
<evidence type="ECO:0000256" key="3">
    <source>
        <dbReference type="ARBA" id="ARBA00022840"/>
    </source>
</evidence>
<keyword evidence="7" id="KW-0436">Ligase</keyword>
<dbReference type="InterPro" id="IPR037171">
    <property type="entry name" value="NagB/RpiA_transferase-like"/>
</dbReference>
<reference evidence="7" key="2">
    <citation type="submission" date="2021-04" db="EMBL/GenBank/DDBJ databases">
        <authorList>
            <person name="Gilroy R."/>
        </authorList>
    </citation>
    <scope>NUCLEOTIDE SEQUENCE</scope>
    <source>
        <strain evidence="7">ChiBcec15-3976</strain>
    </source>
</reference>
<evidence type="ECO:0000313" key="7">
    <source>
        <dbReference type="EMBL" id="HJD41578.1"/>
    </source>
</evidence>
<proteinExistence type="inferred from homology"/>
<keyword evidence="3 4" id="KW-0067">ATP-binding</keyword>
<comment type="cofactor">
    <cofactor evidence="5">
        <name>Mg(2+)</name>
        <dbReference type="ChEBI" id="CHEBI:18420"/>
    </cofactor>
</comment>
<dbReference type="GO" id="GO:0005524">
    <property type="term" value="F:ATP binding"/>
    <property type="evidence" value="ECO:0007669"/>
    <property type="project" value="UniProtKB-KW"/>
</dbReference>
<dbReference type="GO" id="GO:0046872">
    <property type="term" value="F:metal ion binding"/>
    <property type="evidence" value="ECO:0007669"/>
    <property type="project" value="UniProtKB-KW"/>
</dbReference>
<dbReference type="AlphaFoldDB" id="A0A9D2RAR6"/>
<comment type="caution">
    <text evidence="7">The sequence shown here is derived from an EMBL/GenBank/DDBJ whole genome shotgun (WGS) entry which is preliminary data.</text>
</comment>
<dbReference type="SUPFAM" id="SSF100950">
    <property type="entry name" value="NagB/RpiA/CoA transferase-like"/>
    <property type="match status" value="1"/>
</dbReference>
<feature type="region of interest" description="Disordered" evidence="6">
    <location>
        <begin position="1"/>
        <end position="26"/>
    </location>
</feature>
<keyword evidence="5" id="KW-0460">Magnesium</keyword>
<dbReference type="NCBIfam" id="TIGR02727">
    <property type="entry name" value="MTHFS_bact"/>
    <property type="match status" value="1"/>
</dbReference>
<evidence type="ECO:0000256" key="1">
    <source>
        <dbReference type="ARBA" id="ARBA00010638"/>
    </source>
</evidence>
<evidence type="ECO:0000256" key="5">
    <source>
        <dbReference type="RuleBase" id="RU361279"/>
    </source>
</evidence>
<dbReference type="InterPro" id="IPR002698">
    <property type="entry name" value="FTHF_cligase"/>
</dbReference>
<dbReference type="GO" id="GO:0030272">
    <property type="term" value="F:5-formyltetrahydrofolate cyclo-ligase activity"/>
    <property type="evidence" value="ECO:0007669"/>
    <property type="project" value="UniProtKB-EC"/>
</dbReference>
<evidence type="ECO:0000313" key="8">
    <source>
        <dbReference type="Proteomes" id="UP000823909"/>
    </source>
</evidence>